<dbReference type="InterPro" id="IPR036567">
    <property type="entry name" value="RHF-like"/>
</dbReference>
<organism evidence="2 3">
    <name type="scientific">Rhodoferax antarcticus ANT.BR</name>
    <dbReference type="NCBI Taxonomy" id="1111071"/>
    <lineage>
        <taxon>Bacteria</taxon>
        <taxon>Pseudomonadati</taxon>
        <taxon>Pseudomonadota</taxon>
        <taxon>Betaproteobacteria</taxon>
        <taxon>Burkholderiales</taxon>
        <taxon>Comamonadaceae</taxon>
        <taxon>Rhodoferax</taxon>
    </lineage>
</organism>
<accession>A0A1Q8YH98</accession>
<protein>
    <recommendedName>
        <fullName evidence="4">HPF/RaiA family ribosome-associated protein</fullName>
    </recommendedName>
</protein>
<dbReference type="Gene3D" id="3.30.160.100">
    <property type="entry name" value="Ribosome hibernation promotion factor-like"/>
    <property type="match status" value="1"/>
</dbReference>
<feature type="compositionally biased region" description="Polar residues" evidence="1">
    <location>
        <begin position="107"/>
        <end position="116"/>
    </location>
</feature>
<dbReference type="EMBL" id="MSYM01000008">
    <property type="protein sequence ID" value="OLP07365.1"/>
    <property type="molecule type" value="Genomic_DNA"/>
</dbReference>
<proteinExistence type="predicted"/>
<dbReference type="RefSeq" id="WP_075585697.1">
    <property type="nucleotide sequence ID" value="NZ_MSYM01000008.1"/>
</dbReference>
<dbReference type="SUPFAM" id="SSF69754">
    <property type="entry name" value="Ribosome binding protein Y (YfiA homologue)"/>
    <property type="match status" value="1"/>
</dbReference>
<keyword evidence="3" id="KW-1185">Reference proteome</keyword>
<feature type="region of interest" description="Disordered" evidence="1">
    <location>
        <begin position="95"/>
        <end position="116"/>
    </location>
</feature>
<comment type="caution">
    <text evidence="2">The sequence shown here is derived from an EMBL/GenBank/DDBJ whole genome shotgun (WGS) entry which is preliminary data.</text>
</comment>
<gene>
    <name evidence="2" type="ORF">BLL52_1195</name>
</gene>
<name>A0A1Q8YH98_9BURK</name>
<evidence type="ECO:0000256" key="1">
    <source>
        <dbReference type="SAM" id="MobiDB-lite"/>
    </source>
</evidence>
<dbReference type="AlphaFoldDB" id="A0A1Q8YH98"/>
<dbReference type="Proteomes" id="UP000185911">
    <property type="component" value="Unassembled WGS sequence"/>
</dbReference>
<evidence type="ECO:0008006" key="4">
    <source>
        <dbReference type="Google" id="ProtNLM"/>
    </source>
</evidence>
<sequence length="116" mass="12874">MQIVFDAQPAAAKPLKDMTVERLRFALRRMAQQVNTARISFTDVNGPRGGVDKRAKIRLHLEAHGTVIVGATSSNWHAALEDALRRMVAKLVKTLSQAKRPRRQSMKALTQKSVAS</sequence>
<reference evidence="2 3" key="1">
    <citation type="submission" date="2017-01" db="EMBL/GenBank/DDBJ databases">
        <title>Genome sequence of Rhodoferax antarcticus ANT.BR, a psychrophilic purple nonsulfur bacterium from an Antarctic microbial mat.</title>
        <authorList>
            <person name="Baker J."/>
            <person name="Riester C."/>
            <person name="Skinner B."/>
            <person name="Newell A."/>
            <person name="Swingley W."/>
            <person name="Madigan M."/>
            <person name="Jung D."/>
            <person name="Asao M."/>
            <person name="Chen M."/>
            <person name="Loughlin P."/>
            <person name="Pan H."/>
            <person name="Lin S."/>
            <person name="Li N."/>
            <person name="Shaw J."/>
            <person name="Prado M."/>
            <person name="Sherman C."/>
            <person name="Li X."/>
            <person name="Tang J."/>
            <person name="Blankenship R."/>
            <person name="Zhao T."/>
            <person name="Touchman J."/>
            <person name="Sattley M."/>
        </authorList>
    </citation>
    <scope>NUCLEOTIDE SEQUENCE [LARGE SCALE GENOMIC DNA]</scope>
    <source>
        <strain evidence="2 3">ANT.BR</strain>
    </source>
</reference>
<dbReference type="STRING" id="81479.RA876_00665"/>
<evidence type="ECO:0000313" key="2">
    <source>
        <dbReference type="EMBL" id="OLP07365.1"/>
    </source>
</evidence>
<evidence type="ECO:0000313" key="3">
    <source>
        <dbReference type="Proteomes" id="UP000185911"/>
    </source>
</evidence>